<keyword evidence="4 8" id="KW-1133">Transmembrane helix</keyword>
<dbReference type="PANTHER" id="PTHR33406">
    <property type="entry name" value="MEMBRANE PROTEIN MJ1562-RELATED"/>
    <property type="match status" value="1"/>
</dbReference>
<dbReference type="InterPro" id="IPR050545">
    <property type="entry name" value="Mycobact_MmpL"/>
</dbReference>
<evidence type="ECO:0000259" key="10">
    <source>
        <dbReference type="PROSITE" id="PS50977"/>
    </source>
</evidence>
<feature type="transmembrane region" description="Helical" evidence="8">
    <location>
        <begin position="282"/>
        <end position="303"/>
    </location>
</feature>
<feature type="transmembrane region" description="Helical" evidence="8">
    <location>
        <begin position="543"/>
        <end position="566"/>
    </location>
</feature>
<evidence type="ECO:0000256" key="6">
    <source>
        <dbReference type="ARBA" id="ARBA00023136"/>
    </source>
</evidence>
<reference evidence="11 12" key="1">
    <citation type="submission" date="2022-06" db="EMBL/GenBank/DDBJ databases">
        <title>Paraconexibacter antarcticus.</title>
        <authorList>
            <person name="Kim C.S."/>
        </authorList>
    </citation>
    <scope>NUCLEOTIDE SEQUENCE [LARGE SCALE GENOMIC DNA]</scope>
    <source>
        <strain evidence="11 12">02-257</strain>
    </source>
</reference>
<feature type="transmembrane region" description="Helical" evidence="8">
    <location>
        <begin position="377"/>
        <end position="395"/>
    </location>
</feature>
<evidence type="ECO:0000313" key="12">
    <source>
        <dbReference type="Proteomes" id="UP001056035"/>
    </source>
</evidence>
<dbReference type="InterPro" id="IPR004869">
    <property type="entry name" value="MMPL_dom"/>
</dbReference>
<dbReference type="SUPFAM" id="SSF82866">
    <property type="entry name" value="Multidrug efflux transporter AcrB transmembrane domain"/>
    <property type="match status" value="2"/>
</dbReference>
<gene>
    <name evidence="11" type="ORF">NBH00_23790</name>
</gene>
<dbReference type="RefSeq" id="WP_254571054.1">
    <property type="nucleotide sequence ID" value="NZ_CP098502.1"/>
</dbReference>
<feature type="transmembrane region" description="Helical" evidence="8">
    <location>
        <begin position="519"/>
        <end position="537"/>
    </location>
</feature>
<dbReference type="EMBL" id="CP098502">
    <property type="protein sequence ID" value="UTI64348.1"/>
    <property type="molecule type" value="Genomic_DNA"/>
</dbReference>
<feature type="transmembrane region" description="Helical" evidence="8">
    <location>
        <begin position="25"/>
        <end position="42"/>
    </location>
</feature>
<evidence type="ECO:0000313" key="11">
    <source>
        <dbReference type="EMBL" id="UTI64348.1"/>
    </source>
</evidence>
<protein>
    <submittedName>
        <fullName evidence="11">MMPL family transporter</fullName>
    </submittedName>
</protein>
<keyword evidence="12" id="KW-1185">Reference proteome</keyword>
<dbReference type="Gene3D" id="1.20.1640.10">
    <property type="entry name" value="Multidrug efflux transporter AcrB transmembrane domain"/>
    <property type="match status" value="2"/>
</dbReference>
<comment type="subcellular location">
    <subcellularLocation>
        <location evidence="1">Cell membrane</location>
        <topology evidence="1">Multi-pass membrane protein</topology>
    </subcellularLocation>
</comment>
<feature type="domain" description="HTH tetR-type" evidence="10">
    <location>
        <begin position="731"/>
        <end position="791"/>
    </location>
</feature>
<keyword evidence="3 8" id="KW-0812">Transmembrane</keyword>
<keyword evidence="5 7" id="KW-0238">DNA-binding</keyword>
<dbReference type="InterPro" id="IPR009057">
    <property type="entry name" value="Homeodomain-like_sf"/>
</dbReference>
<feature type="transmembrane region" description="Helical" evidence="8">
    <location>
        <begin position="237"/>
        <end position="262"/>
    </location>
</feature>
<keyword evidence="2" id="KW-1003">Cell membrane</keyword>
<evidence type="ECO:0000256" key="2">
    <source>
        <dbReference type="ARBA" id="ARBA00022475"/>
    </source>
</evidence>
<evidence type="ECO:0000259" key="9">
    <source>
        <dbReference type="PROSITE" id="PS50156"/>
    </source>
</evidence>
<feature type="transmembrane region" description="Helical" evidence="8">
    <location>
        <begin position="586"/>
        <end position="610"/>
    </location>
</feature>
<feature type="transmembrane region" description="Helical" evidence="8">
    <location>
        <begin position="630"/>
        <end position="651"/>
    </location>
</feature>
<evidence type="ECO:0000256" key="5">
    <source>
        <dbReference type="ARBA" id="ARBA00023125"/>
    </source>
</evidence>
<dbReference type="PROSITE" id="PS50977">
    <property type="entry name" value="HTH_TETR_2"/>
    <property type="match status" value="1"/>
</dbReference>
<feature type="transmembrane region" description="Helical" evidence="8">
    <location>
        <begin position="189"/>
        <end position="206"/>
    </location>
</feature>
<accession>A0ABY5DSW6</accession>
<feature type="transmembrane region" description="Helical" evidence="8">
    <location>
        <begin position="663"/>
        <end position="693"/>
    </location>
</feature>
<keyword evidence="6 8" id="KW-0472">Membrane</keyword>
<dbReference type="PANTHER" id="PTHR33406:SF13">
    <property type="entry name" value="MEMBRANE PROTEIN YDFJ"/>
    <property type="match status" value="1"/>
</dbReference>
<dbReference type="Pfam" id="PF03176">
    <property type="entry name" value="MMPL"/>
    <property type="match status" value="2"/>
</dbReference>
<evidence type="ECO:0000256" key="1">
    <source>
        <dbReference type="ARBA" id="ARBA00004651"/>
    </source>
</evidence>
<dbReference type="InterPro" id="IPR000731">
    <property type="entry name" value="SSD"/>
</dbReference>
<dbReference type="SUPFAM" id="SSF46689">
    <property type="entry name" value="Homeodomain-like"/>
    <property type="match status" value="1"/>
</dbReference>
<feature type="domain" description="SSD" evidence="9">
    <location>
        <begin position="543"/>
        <end position="686"/>
    </location>
</feature>
<dbReference type="Proteomes" id="UP001056035">
    <property type="component" value="Chromosome"/>
</dbReference>
<evidence type="ECO:0000256" key="3">
    <source>
        <dbReference type="ARBA" id="ARBA00022692"/>
    </source>
</evidence>
<dbReference type="Gene3D" id="1.10.357.10">
    <property type="entry name" value="Tetracycline Repressor, domain 2"/>
    <property type="match status" value="1"/>
</dbReference>
<organism evidence="11 12">
    <name type="scientific">Paraconexibacter antarcticus</name>
    <dbReference type="NCBI Taxonomy" id="2949664"/>
    <lineage>
        <taxon>Bacteria</taxon>
        <taxon>Bacillati</taxon>
        <taxon>Actinomycetota</taxon>
        <taxon>Thermoleophilia</taxon>
        <taxon>Solirubrobacterales</taxon>
        <taxon>Paraconexibacteraceae</taxon>
        <taxon>Paraconexibacter</taxon>
    </lineage>
</organism>
<dbReference type="InterPro" id="IPR001647">
    <property type="entry name" value="HTH_TetR"/>
</dbReference>
<evidence type="ECO:0000256" key="7">
    <source>
        <dbReference type="PROSITE-ProRule" id="PRU00335"/>
    </source>
</evidence>
<proteinExistence type="predicted"/>
<dbReference type="PROSITE" id="PS50156">
    <property type="entry name" value="SSD"/>
    <property type="match status" value="1"/>
</dbReference>
<name>A0ABY5DSW6_9ACTN</name>
<evidence type="ECO:0000256" key="8">
    <source>
        <dbReference type="SAM" id="Phobius"/>
    </source>
</evidence>
<feature type="DNA-binding region" description="H-T-H motif" evidence="7">
    <location>
        <begin position="754"/>
        <end position="773"/>
    </location>
</feature>
<sequence length="804" mass="85095">MKSSAAVGPLARLAYWSAGNGRRVVVGWLVLIAGLGVFLPKLESSLSGAGMEHTGSESVRAREVIQAANPLFASSALNVVMRGPGPYAKDPRFRAAARAVAHVLSADPAVRGVIGPTRSGLISPDGRTVIVTGGAGRDTSGMVHAADRLRDRVSKAAGPRYQAHMSGLSAQWADFNKQNKDALVRGEKYALPITLLVLVIAFGSLLAAGLPLLITVIGLFVTGGFLYLFTRIGFVSIWALSFMLIFTMALGIDYALFIVMRFREALREHADPVDAVASTMDTAGRAVAFSGTTVLVATAPCYLIPSPMPKSIAMAIELAVCLVLAVVFTLLPMLLARLGPRIDAGAMPWLRRRRATKRGPDASRMARWGAVVWARPWPVVAVMAGALVLLALPIAHLRIGIPVEETLPAHAPARVGAELVQRSFGPTSIGPVTVAVDRAQAQQAAAVMRHDPDLTGVRKLPVVAGAQTVLLQSNLRAPPNSDAAGTQLDRLDRLLPPGALLGGGPEELHDIRVAMQDSAPLVIGLILLLGFLLLLVAVQAPFIALAGTLTSLLSSAAAFGITVLVFQDGHFTGPLGIHATGYIDFWAPVFFFAMIFAVAMDYTVFFISSAREQWDLSGDPRTAVVSGMGRSGPVIVAAAAAMLGVYGTFAASSALPAKEMGMILGLAVLLDAFLVRLALLPALLRLAGTWAWWQPAWLGRILPSFSLAHSKPTTGAGPGLDPATPTPSDAADRRDAILDAAQALFAERGYRSVTSHQIARCAGVDLDDLERLFESRDEILATVLERLIDRAAQAERPARPEVVR</sequence>
<evidence type="ECO:0000256" key="4">
    <source>
        <dbReference type="ARBA" id="ARBA00022989"/>
    </source>
</evidence>
<dbReference type="Pfam" id="PF00440">
    <property type="entry name" value="TetR_N"/>
    <property type="match status" value="1"/>
</dbReference>
<dbReference type="PRINTS" id="PR00455">
    <property type="entry name" value="HTHTETR"/>
</dbReference>
<feature type="transmembrane region" description="Helical" evidence="8">
    <location>
        <begin position="315"/>
        <end position="335"/>
    </location>
</feature>